<evidence type="ECO:0000313" key="2">
    <source>
        <dbReference type="Proteomes" id="UP000318571"/>
    </source>
</evidence>
<comment type="caution">
    <text evidence="1">The sequence shown here is derived from an EMBL/GenBank/DDBJ whole genome shotgun (WGS) entry which is preliminary data.</text>
</comment>
<proteinExistence type="predicted"/>
<accession>A0A553P3F6</accession>
<name>A0A553P3F6_TIGCA</name>
<keyword evidence="2" id="KW-1185">Reference proteome</keyword>
<dbReference type="AlphaFoldDB" id="A0A553P3F6"/>
<protein>
    <submittedName>
        <fullName evidence="1">Uncharacterized protein</fullName>
    </submittedName>
</protein>
<reference evidence="1 2" key="1">
    <citation type="journal article" date="2018" name="Nat. Ecol. Evol.">
        <title>Genomic signatures of mitonuclear coevolution across populations of Tigriopus californicus.</title>
        <authorList>
            <person name="Barreto F.S."/>
            <person name="Watson E.T."/>
            <person name="Lima T.G."/>
            <person name="Willett C.S."/>
            <person name="Edmands S."/>
            <person name="Li W."/>
            <person name="Burton R.S."/>
        </authorList>
    </citation>
    <scope>NUCLEOTIDE SEQUENCE [LARGE SCALE GENOMIC DNA]</scope>
    <source>
        <strain evidence="1 2">San Diego</strain>
    </source>
</reference>
<organism evidence="1 2">
    <name type="scientific">Tigriopus californicus</name>
    <name type="common">Marine copepod</name>
    <dbReference type="NCBI Taxonomy" id="6832"/>
    <lineage>
        <taxon>Eukaryota</taxon>
        <taxon>Metazoa</taxon>
        <taxon>Ecdysozoa</taxon>
        <taxon>Arthropoda</taxon>
        <taxon>Crustacea</taxon>
        <taxon>Multicrustacea</taxon>
        <taxon>Hexanauplia</taxon>
        <taxon>Copepoda</taxon>
        <taxon>Harpacticoida</taxon>
        <taxon>Harpacticidae</taxon>
        <taxon>Tigriopus</taxon>
    </lineage>
</organism>
<gene>
    <name evidence="1" type="ORF">TCAL_17136</name>
</gene>
<sequence>MRMRMERKEYKAVKNSPHLLCLPFLLLFVLTQDRGKRRRHPDVIGSLTSSLCKTETDKGVTSIDHQGRFRSR</sequence>
<dbReference type="Proteomes" id="UP000318571">
    <property type="component" value="Chromosome 7"/>
</dbReference>
<evidence type="ECO:0000313" key="1">
    <source>
        <dbReference type="EMBL" id="TRY72170.1"/>
    </source>
</evidence>
<dbReference type="EMBL" id="VCGU01000008">
    <property type="protein sequence ID" value="TRY72170.1"/>
    <property type="molecule type" value="Genomic_DNA"/>
</dbReference>